<protein>
    <submittedName>
        <fullName evidence="5">Uncharacterized protein</fullName>
    </submittedName>
</protein>
<dbReference type="Pfam" id="PF03588">
    <property type="entry name" value="Leu_Phe_trans"/>
    <property type="match status" value="1"/>
</dbReference>
<dbReference type="AlphaFoldDB" id="A0AA36J0J7"/>
<evidence type="ECO:0000313" key="5">
    <source>
        <dbReference type="EMBL" id="CAJ1397016.1"/>
    </source>
</evidence>
<dbReference type="GO" id="GO:0030163">
    <property type="term" value="P:protein catabolic process"/>
    <property type="evidence" value="ECO:0007669"/>
    <property type="project" value="InterPro"/>
</dbReference>
<dbReference type="InterPro" id="IPR042203">
    <property type="entry name" value="Leu/Phe-tRNA_Trfase_C"/>
</dbReference>
<dbReference type="SUPFAM" id="SSF55729">
    <property type="entry name" value="Acyl-CoA N-acyltransferases (Nat)"/>
    <property type="match status" value="1"/>
</dbReference>
<sequence>MGAAGVALDAPTAAPDAPTAPEVVPEVVCEATVNSIRVQWKVQLDPRVHAVPVKAELTPCPVPQGSERMMPASGPEGAISGTCDFHFLYAGQDHTFRLFVGEGEPGTFSFEGARPTLELRIRTAACGKAVEPRIARMLPADMWPTYVGPEHELGEWLGLCPEDMVWTFSPSFDVLRSLWLNACFTLPSRHSPIAQCPNPIRRYCLDLTKRQPWLRNKKVRRHKSDFRLTVNANFRATFQQCERTHREAGRGSWITPDLIEGLDRCRKEDGELKVYSIELWEKSTGQLAAAIMALSVGDIFHDYTTATMLRDGRSPGAILTKVVGHLLTEAGYTLWYWGFKNPYMGEYDGQYGGLELRNDLDFWPRWRQAREMSCLPGNVDLAKRVPPGGGASHGGLDLAVI</sequence>
<keyword evidence="2" id="KW-0808">Transferase</keyword>
<evidence type="ECO:0000256" key="1">
    <source>
        <dbReference type="ARBA" id="ARBA00022490"/>
    </source>
</evidence>
<feature type="region of interest" description="Disordered" evidence="4">
    <location>
        <begin position="1"/>
        <end position="20"/>
    </location>
</feature>
<dbReference type="GO" id="GO:0005737">
    <property type="term" value="C:cytoplasm"/>
    <property type="evidence" value="ECO:0007669"/>
    <property type="project" value="TreeGrafter"/>
</dbReference>
<organism evidence="5 6">
    <name type="scientific">Effrenium voratum</name>
    <dbReference type="NCBI Taxonomy" id="2562239"/>
    <lineage>
        <taxon>Eukaryota</taxon>
        <taxon>Sar</taxon>
        <taxon>Alveolata</taxon>
        <taxon>Dinophyceae</taxon>
        <taxon>Suessiales</taxon>
        <taxon>Symbiodiniaceae</taxon>
        <taxon>Effrenium</taxon>
    </lineage>
</organism>
<dbReference type="GO" id="GO:0008914">
    <property type="term" value="F:leucyl-tRNA--protein transferase activity"/>
    <property type="evidence" value="ECO:0007669"/>
    <property type="project" value="InterPro"/>
</dbReference>
<keyword evidence="3" id="KW-0012">Acyltransferase</keyword>
<proteinExistence type="predicted"/>
<name>A0AA36J0J7_9DINO</name>
<reference evidence="5" key="1">
    <citation type="submission" date="2023-08" db="EMBL/GenBank/DDBJ databases">
        <authorList>
            <person name="Chen Y."/>
            <person name="Shah S."/>
            <person name="Dougan E. K."/>
            <person name="Thang M."/>
            <person name="Chan C."/>
        </authorList>
    </citation>
    <scope>NUCLEOTIDE SEQUENCE</scope>
</reference>
<keyword evidence="6" id="KW-1185">Reference proteome</keyword>
<evidence type="ECO:0000256" key="4">
    <source>
        <dbReference type="SAM" id="MobiDB-lite"/>
    </source>
</evidence>
<dbReference type="PANTHER" id="PTHR30098:SF7">
    <property type="entry name" value="LEUCYL_PHENYLALANYL-TRNA PROTEIN TRANSFERASE"/>
    <property type="match status" value="1"/>
</dbReference>
<dbReference type="InterPro" id="IPR004616">
    <property type="entry name" value="Leu/Phe-tRNA_Trfase"/>
</dbReference>
<evidence type="ECO:0000313" key="6">
    <source>
        <dbReference type="Proteomes" id="UP001178507"/>
    </source>
</evidence>
<dbReference type="PANTHER" id="PTHR30098">
    <property type="entry name" value="LEUCYL/PHENYLALANYL-TRNA--PROTEIN TRANSFERASE"/>
    <property type="match status" value="1"/>
</dbReference>
<evidence type="ECO:0000256" key="3">
    <source>
        <dbReference type="ARBA" id="ARBA00023315"/>
    </source>
</evidence>
<evidence type="ECO:0000256" key="2">
    <source>
        <dbReference type="ARBA" id="ARBA00022679"/>
    </source>
</evidence>
<dbReference type="Gene3D" id="3.40.630.70">
    <property type="entry name" value="Leucyl/phenylalanyl-tRNA-protein transferase, C-terminal domain"/>
    <property type="match status" value="1"/>
</dbReference>
<dbReference type="Proteomes" id="UP001178507">
    <property type="component" value="Unassembled WGS sequence"/>
</dbReference>
<dbReference type="EMBL" id="CAUJNA010003250">
    <property type="protein sequence ID" value="CAJ1397016.1"/>
    <property type="molecule type" value="Genomic_DNA"/>
</dbReference>
<dbReference type="InterPro" id="IPR016181">
    <property type="entry name" value="Acyl_CoA_acyltransferase"/>
</dbReference>
<gene>
    <name evidence="5" type="ORF">EVOR1521_LOCUS21121</name>
</gene>
<accession>A0AA36J0J7</accession>
<comment type="caution">
    <text evidence="5">The sequence shown here is derived from an EMBL/GenBank/DDBJ whole genome shotgun (WGS) entry which is preliminary data.</text>
</comment>
<keyword evidence="1" id="KW-0963">Cytoplasm</keyword>